<dbReference type="RefSeq" id="WP_385923828.1">
    <property type="nucleotide sequence ID" value="NZ_JBHTGI010000001.1"/>
</dbReference>
<feature type="transmembrane region" description="Helical" evidence="2">
    <location>
        <begin position="160"/>
        <end position="185"/>
    </location>
</feature>
<accession>A0ABP8KBV2</accession>
<feature type="region of interest" description="Disordered" evidence="1">
    <location>
        <begin position="226"/>
        <end position="246"/>
    </location>
</feature>
<organism evidence="4 5">
    <name type="scientific">Tsukamurella soli</name>
    <dbReference type="NCBI Taxonomy" id="644556"/>
    <lineage>
        <taxon>Bacteria</taxon>
        <taxon>Bacillati</taxon>
        <taxon>Actinomycetota</taxon>
        <taxon>Actinomycetes</taxon>
        <taxon>Mycobacteriales</taxon>
        <taxon>Tsukamurellaceae</taxon>
        <taxon>Tsukamurella</taxon>
    </lineage>
</organism>
<evidence type="ECO:0000256" key="1">
    <source>
        <dbReference type="SAM" id="MobiDB-lite"/>
    </source>
</evidence>
<reference evidence="5" key="1">
    <citation type="journal article" date="2019" name="Int. J. Syst. Evol. Microbiol.">
        <title>The Global Catalogue of Microorganisms (GCM) 10K type strain sequencing project: providing services to taxonomists for standard genome sequencing and annotation.</title>
        <authorList>
            <consortium name="The Broad Institute Genomics Platform"/>
            <consortium name="The Broad Institute Genome Sequencing Center for Infectious Disease"/>
            <person name="Wu L."/>
            <person name="Ma J."/>
        </authorList>
    </citation>
    <scope>NUCLEOTIDE SEQUENCE [LARGE SCALE GENOMIC DNA]</scope>
    <source>
        <strain evidence="5">JCM 17688</strain>
    </source>
</reference>
<feature type="signal peptide" evidence="3">
    <location>
        <begin position="1"/>
        <end position="18"/>
    </location>
</feature>
<name>A0ABP8KBV2_9ACTN</name>
<dbReference type="Proteomes" id="UP001500635">
    <property type="component" value="Unassembled WGS sequence"/>
</dbReference>
<keyword evidence="5" id="KW-1185">Reference proteome</keyword>
<keyword evidence="2" id="KW-0472">Membrane</keyword>
<evidence type="ECO:0000256" key="2">
    <source>
        <dbReference type="SAM" id="Phobius"/>
    </source>
</evidence>
<protein>
    <submittedName>
        <fullName evidence="4">Uncharacterized protein</fullName>
    </submittedName>
</protein>
<dbReference type="EMBL" id="BAABFR010000114">
    <property type="protein sequence ID" value="GAA4403893.1"/>
    <property type="molecule type" value="Genomic_DNA"/>
</dbReference>
<gene>
    <name evidence="4" type="ORF">GCM10023147_45850</name>
</gene>
<evidence type="ECO:0000313" key="4">
    <source>
        <dbReference type="EMBL" id="GAA4403893.1"/>
    </source>
</evidence>
<proteinExistence type="predicted"/>
<keyword evidence="2" id="KW-0812">Transmembrane</keyword>
<comment type="caution">
    <text evidence="4">The sequence shown here is derived from an EMBL/GenBank/DDBJ whole genome shotgun (WGS) entry which is preliminary data.</text>
</comment>
<feature type="chain" id="PRO_5046650843" evidence="3">
    <location>
        <begin position="19"/>
        <end position="402"/>
    </location>
</feature>
<keyword evidence="2" id="KW-1133">Transmembrane helix</keyword>
<feature type="transmembrane region" description="Helical" evidence="2">
    <location>
        <begin position="109"/>
        <end position="126"/>
    </location>
</feature>
<keyword evidence="3" id="KW-0732">Signal</keyword>
<evidence type="ECO:0000256" key="3">
    <source>
        <dbReference type="SAM" id="SignalP"/>
    </source>
</evidence>
<evidence type="ECO:0000313" key="5">
    <source>
        <dbReference type="Proteomes" id="UP001500635"/>
    </source>
</evidence>
<sequence length="402" mass="41604">MAVAGVLAVGGCAAPAAADPASPCALQADGRYDVAGCAAWMQQQVTPTTTTTTPTRDTETATPCVRDALGRPVIGDCDAETAPVETTTTAPPEPTGTGPAAGLHDLLHLHAWLALIVAAILLVTGWNRLPTLSNRRGTTVSTVRAEVAESRRRITGWSTVVAALPVAGFGLEGLGFAALGLLVAVPCWVAAARRSTYLSHADAGLNLAQREWAQACDSARAAAAQQAAQQAAPHDDLGLGLTPEPVRVQLPPEPQITLAQAHARGVGHAQTGGFSAPTGSAAAALLDQAGRTGPAAQGLDSAVRQLKLGSWNVDGDTRTWTPWITLAGVTYAADGDAVVRLELHHAGVDEASIQRMLPSLLRAWRCRSATVARDTDSGLIEVAVTNTKPPAETRHTATEEWT</sequence>